<dbReference type="EMBL" id="VHII01000004">
    <property type="protein sequence ID" value="KAF1391757.1"/>
    <property type="molecule type" value="Genomic_DNA"/>
</dbReference>
<evidence type="ECO:0000256" key="8">
    <source>
        <dbReference type="SAM" id="Phobius"/>
    </source>
</evidence>
<dbReference type="InterPro" id="IPR039477">
    <property type="entry name" value="ILEI/PANDER_dom"/>
</dbReference>
<evidence type="ECO:0000256" key="2">
    <source>
        <dbReference type="ARBA" id="ARBA00010905"/>
    </source>
</evidence>
<comment type="similarity">
    <text evidence="2">Belongs to the FAM3 family.</text>
</comment>
<dbReference type="GO" id="GO:0005576">
    <property type="term" value="C:extracellular region"/>
    <property type="evidence" value="ECO:0007669"/>
    <property type="project" value="UniProtKB-SubCell"/>
</dbReference>
<evidence type="ECO:0000313" key="10">
    <source>
        <dbReference type="EMBL" id="KAF1391757.1"/>
    </source>
</evidence>
<dbReference type="CDD" id="cd13940">
    <property type="entry name" value="ILEI_FAM3C"/>
    <property type="match status" value="1"/>
</dbReference>
<name>A0A6A5EQP1_PERFL</name>
<protein>
    <recommendedName>
        <fullName evidence="9">ILEI/PANDER domain-containing protein</fullName>
    </recommendedName>
</protein>
<evidence type="ECO:0000256" key="1">
    <source>
        <dbReference type="ARBA" id="ARBA00004613"/>
    </source>
</evidence>
<evidence type="ECO:0000256" key="3">
    <source>
        <dbReference type="ARBA" id="ARBA00022525"/>
    </source>
</evidence>
<dbReference type="PANTHER" id="PTHR14592">
    <property type="entry name" value="UNCHARACTERIZED FAM3"/>
    <property type="match status" value="1"/>
</dbReference>
<evidence type="ECO:0000256" key="7">
    <source>
        <dbReference type="PROSITE-ProRule" id="PRU01375"/>
    </source>
</evidence>
<comment type="caution">
    <text evidence="10">The sequence shown here is derived from an EMBL/GenBank/DDBJ whole genome shotgun (WGS) entry which is preliminary data.</text>
</comment>
<comment type="subcellular location">
    <subcellularLocation>
        <location evidence="1">Secreted</location>
    </subcellularLocation>
</comment>
<evidence type="ECO:0000313" key="11">
    <source>
        <dbReference type="Proteomes" id="UP000465112"/>
    </source>
</evidence>
<evidence type="ECO:0000256" key="4">
    <source>
        <dbReference type="ARBA" id="ARBA00022729"/>
    </source>
</evidence>
<keyword evidence="4" id="KW-0732">Signal</keyword>
<dbReference type="GO" id="GO:0030246">
    <property type="term" value="F:carbohydrate binding"/>
    <property type="evidence" value="ECO:0007669"/>
    <property type="project" value="UniProtKB-UniRule"/>
</dbReference>
<gene>
    <name evidence="10" type="ORF">PFLUV_G00045400</name>
</gene>
<sequence>MRCQAVLHLAVAIVVLITWLIAINSFDVQEKARHILGVNVIDQITLKFKAVSATTTPKPKCSLSRVCPPDHFALRINSGAANVVGPKICFDGKIIMSHVLNNVGPGLNIAVLNGENGILEKCGYLNLKLGNPEDILAYLKEIKPGMIVLVASFDDVATKMTKEMTEVFVGMGSTLIKSVKHRDSWVFAGRAGTENRSLFEKHAVNDEKTNIYERWPEMVEVGGCLPRTQTDGHKP</sequence>
<dbReference type="InterPro" id="IPR039475">
    <property type="entry name" value="ILEI_FAM3C"/>
</dbReference>
<reference evidence="10 11" key="1">
    <citation type="submission" date="2019-06" db="EMBL/GenBank/DDBJ databases">
        <title>A chromosome-scale genome assembly of the European perch, Perca fluviatilis.</title>
        <authorList>
            <person name="Roques C."/>
            <person name="Zahm M."/>
            <person name="Cabau C."/>
            <person name="Klopp C."/>
            <person name="Bouchez O."/>
            <person name="Donnadieu C."/>
            <person name="Kuhl H."/>
            <person name="Gislard M."/>
            <person name="Guendouz S."/>
            <person name="Journot L."/>
            <person name="Haffray P."/>
            <person name="Bestin A."/>
            <person name="Morvezen R."/>
            <person name="Feron R."/>
            <person name="Wen M."/>
            <person name="Jouanno E."/>
            <person name="Herpin A."/>
            <person name="Schartl M."/>
            <person name="Postlethwait J."/>
            <person name="Schaerlinger B."/>
            <person name="Chardard D."/>
            <person name="Lecocq T."/>
            <person name="Poncet C."/>
            <person name="Jaffrelo L."/>
            <person name="Lampietro C."/>
            <person name="Guiguen Y."/>
        </authorList>
    </citation>
    <scope>NUCLEOTIDE SEQUENCE [LARGE SCALE GENOMIC DNA]</scope>
    <source>
        <tissue evidence="10">Blood</tissue>
    </source>
</reference>
<organism evidence="10 11">
    <name type="scientific">Perca fluviatilis</name>
    <name type="common">European perch</name>
    <dbReference type="NCBI Taxonomy" id="8168"/>
    <lineage>
        <taxon>Eukaryota</taxon>
        <taxon>Metazoa</taxon>
        <taxon>Chordata</taxon>
        <taxon>Craniata</taxon>
        <taxon>Vertebrata</taxon>
        <taxon>Euteleostomi</taxon>
        <taxon>Actinopterygii</taxon>
        <taxon>Neopterygii</taxon>
        <taxon>Teleostei</taxon>
        <taxon>Neoteleostei</taxon>
        <taxon>Acanthomorphata</taxon>
        <taxon>Eupercaria</taxon>
        <taxon>Perciformes</taxon>
        <taxon>Percoidei</taxon>
        <taxon>Percidae</taxon>
        <taxon>Percinae</taxon>
        <taxon>Perca</taxon>
    </lineage>
</organism>
<keyword evidence="5 7" id="KW-0430">Lectin</keyword>
<evidence type="ECO:0000259" key="9">
    <source>
        <dbReference type="Pfam" id="PF15711"/>
    </source>
</evidence>
<feature type="transmembrane region" description="Helical" evidence="8">
    <location>
        <begin position="6"/>
        <end position="26"/>
    </location>
</feature>
<feature type="domain" description="ILEI/PANDER" evidence="9">
    <location>
        <begin position="106"/>
        <end position="192"/>
    </location>
</feature>
<keyword evidence="11" id="KW-1185">Reference proteome</keyword>
<accession>A0A6A5EQP1</accession>
<dbReference type="Pfam" id="PF15711">
    <property type="entry name" value="ILEI"/>
    <property type="match status" value="1"/>
</dbReference>
<dbReference type="AlphaFoldDB" id="A0A6A5EQP1"/>
<keyword evidence="8" id="KW-0472">Membrane</keyword>
<dbReference type="Proteomes" id="UP000465112">
    <property type="component" value="Chromosome 4"/>
</dbReference>
<evidence type="ECO:0000256" key="5">
    <source>
        <dbReference type="ARBA" id="ARBA00022734"/>
    </source>
</evidence>
<keyword evidence="8" id="KW-0812">Transmembrane</keyword>
<evidence type="ECO:0000256" key="6">
    <source>
        <dbReference type="ARBA" id="ARBA00023157"/>
    </source>
</evidence>
<proteinExistence type="inferred from homology"/>
<keyword evidence="3" id="KW-0964">Secreted</keyword>
<keyword evidence="8" id="KW-1133">Transmembrane helix</keyword>
<dbReference type="OrthoDB" id="440755at2759"/>
<dbReference type="PROSITE" id="PS52031">
    <property type="entry name" value="GG_LECTIN"/>
    <property type="match status" value="1"/>
</dbReference>
<keyword evidence="6" id="KW-1015">Disulfide bond</keyword>
<dbReference type="InterPro" id="IPR039220">
    <property type="entry name" value="FAM3"/>
</dbReference>